<sequence>MEEARFRELSFCDLCLMMVSEEDDEGCMTYYDGGFLFRFAVKCDLRKLGSGSKRFSQMWNSLVRDEEDEEDQDGEMLMLVLTVIAQGWRCRLSFLVDSWWLAWLLTAKLKVGETHWQWLCKAVEATTSARPTIARQSFKSGRVKCQVY</sequence>
<evidence type="ECO:0000313" key="1">
    <source>
        <dbReference type="EMBL" id="KOM37565.1"/>
    </source>
</evidence>
<evidence type="ECO:0000313" key="2">
    <source>
        <dbReference type="Proteomes" id="UP000053144"/>
    </source>
</evidence>
<gene>
    <name evidence="1" type="ORF">LR48_Vigan03g094700</name>
</gene>
<accession>A0A0L9U453</accession>
<dbReference type="EMBL" id="CM003373">
    <property type="protein sequence ID" value="KOM37565.1"/>
    <property type="molecule type" value="Genomic_DNA"/>
</dbReference>
<reference evidence="2" key="1">
    <citation type="journal article" date="2015" name="Proc. Natl. Acad. Sci. U.S.A.">
        <title>Genome sequencing of adzuki bean (Vigna angularis) provides insight into high starch and low fat accumulation and domestication.</title>
        <authorList>
            <person name="Yang K."/>
            <person name="Tian Z."/>
            <person name="Chen C."/>
            <person name="Luo L."/>
            <person name="Zhao B."/>
            <person name="Wang Z."/>
            <person name="Yu L."/>
            <person name="Li Y."/>
            <person name="Sun Y."/>
            <person name="Li W."/>
            <person name="Chen Y."/>
            <person name="Li Y."/>
            <person name="Zhang Y."/>
            <person name="Ai D."/>
            <person name="Zhao J."/>
            <person name="Shang C."/>
            <person name="Ma Y."/>
            <person name="Wu B."/>
            <person name="Wang M."/>
            <person name="Gao L."/>
            <person name="Sun D."/>
            <person name="Zhang P."/>
            <person name="Guo F."/>
            <person name="Wang W."/>
            <person name="Li Y."/>
            <person name="Wang J."/>
            <person name="Varshney R.K."/>
            <person name="Wang J."/>
            <person name="Ling H.Q."/>
            <person name="Wan P."/>
        </authorList>
    </citation>
    <scope>NUCLEOTIDE SEQUENCE</scope>
    <source>
        <strain evidence="2">cv. Jingnong 6</strain>
    </source>
</reference>
<dbReference type="Gramene" id="KOM37565">
    <property type="protein sequence ID" value="KOM37565"/>
    <property type="gene ID" value="LR48_Vigan03g094700"/>
</dbReference>
<name>A0A0L9U453_PHAAN</name>
<organism evidence="1 2">
    <name type="scientific">Phaseolus angularis</name>
    <name type="common">Azuki bean</name>
    <name type="synonym">Vigna angularis</name>
    <dbReference type="NCBI Taxonomy" id="3914"/>
    <lineage>
        <taxon>Eukaryota</taxon>
        <taxon>Viridiplantae</taxon>
        <taxon>Streptophyta</taxon>
        <taxon>Embryophyta</taxon>
        <taxon>Tracheophyta</taxon>
        <taxon>Spermatophyta</taxon>
        <taxon>Magnoliopsida</taxon>
        <taxon>eudicotyledons</taxon>
        <taxon>Gunneridae</taxon>
        <taxon>Pentapetalae</taxon>
        <taxon>rosids</taxon>
        <taxon>fabids</taxon>
        <taxon>Fabales</taxon>
        <taxon>Fabaceae</taxon>
        <taxon>Papilionoideae</taxon>
        <taxon>50 kb inversion clade</taxon>
        <taxon>NPAAA clade</taxon>
        <taxon>indigoferoid/millettioid clade</taxon>
        <taxon>Phaseoleae</taxon>
        <taxon>Vigna</taxon>
    </lineage>
</organism>
<dbReference type="Proteomes" id="UP000053144">
    <property type="component" value="Chromosome 3"/>
</dbReference>
<protein>
    <submittedName>
        <fullName evidence="1">Uncharacterized protein</fullName>
    </submittedName>
</protein>
<dbReference type="AlphaFoldDB" id="A0A0L9U453"/>
<proteinExistence type="predicted"/>